<protein>
    <submittedName>
        <fullName evidence="1">Uncharacterized protein</fullName>
    </submittedName>
</protein>
<reference evidence="2" key="1">
    <citation type="submission" date="2014-04" db="EMBL/GenBank/DDBJ databases">
        <title>Evolutionary Origins and Diversification of the Mycorrhizal Mutualists.</title>
        <authorList>
            <consortium name="DOE Joint Genome Institute"/>
            <consortium name="Mycorrhizal Genomics Consortium"/>
            <person name="Kohler A."/>
            <person name="Kuo A."/>
            <person name="Nagy L.G."/>
            <person name="Floudas D."/>
            <person name="Copeland A."/>
            <person name="Barry K.W."/>
            <person name="Cichocki N."/>
            <person name="Veneault-Fourrey C."/>
            <person name="LaButti K."/>
            <person name="Lindquist E.A."/>
            <person name="Lipzen A."/>
            <person name="Lundell T."/>
            <person name="Morin E."/>
            <person name="Murat C."/>
            <person name="Riley R."/>
            <person name="Ohm R."/>
            <person name="Sun H."/>
            <person name="Tunlid A."/>
            <person name="Henrissat B."/>
            <person name="Grigoriev I.V."/>
            <person name="Hibbett D.S."/>
            <person name="Martin F."/>
        </authorList>
    </citation>
    <scope>NUCLEOTIDE SEQUENCE [LARGE SCALE GENOMIC DNA]</scope>
    <source>
        <strain evidence="2">FD-334 SS-4</strain>
    </source>
</reference>
<gene>
    <name evidence="1" type="ORF">HYPSUDRAFT_536689</name>
</gene>
<keyword evidence="2" id="KW-1185">Reference proteome</keyword>
<evidence type="ECO:0000313" key="2">
    <source>
        <dbReference type="Proteomes" id="UP000054270"/>
    </source>
</evidence>
<name>A0A0D2P6G2_HYPSF</name>
<dbReference type="EMBL" id="KN817538">
    <property type="protein sequence ID" value="KJA24196.1"/>
    <property type="molecule type" value="Genomic_DNA"/>
</dbReference>
<organism evidence="1 2">
    <name type="scientific">Hypholoma sublateritium (strain FD-334 SS-4)</name>
    <dbReference type="NCBI Taxonomy" id="945553"/>
    <lineage>
        <taxon>Eukaryota</taxon>
        <taxon>Fungi</taxon>
        <taxon>Dikarya</taxon>
        <taxon>Basidiomycota</taxon>
        <taxon>Agaricomycotina</taxon>
        <taxon>Agaricomycetes</taxon>
        <taxon>Agaricomycetidae</taxon>
        <taxon>Agaricales</taxon>
        <taxon>Agaricineae</taxon>
        <taxon>Strophariaceae</taxon>
        <taxon>Hypholoma</taxon>
    </lineage>
</organism>
<accession>A0A0D2P6G2</accession>
<evidence type="ECO:0000313" key="1">
    <source>
        <dbReference type="EMBL" id="KJA24196.1"/>
    </source>
</evidence>
<proteinExistence type="predicted"/>
<dbReference type="Proteomes" id="UP000054270">
    <property type="component" value="Unassembled WGS sequence"/>
</dbReference>
<dbReference type="AlphaFoldDB" id="A0A0D2P6G2"/>
<sequence length="122" mass="13395">MEYKPCLAGCPQLPSSPRVRGVRHGRRTTAQLRAGRRGLAAPAGRCALRCVVCSRRLGRSARRASRHGRSAGLEGHCALSLLIPCQRTPLPQWPQQGLTRTTCTRAPAAHAHSCCRRRRIQP</sequence>